<gene>
    <name evidence="3" type="ORF">CTI12_AA068970</name>
</gene>
<name>A0A2U1Q6G2_ARTAN</name>
<dbReference type="PANTHER" id="PTHR33223:SF11">
    <property type="entry name" value="ELEMENT PROTEIN, PUTATIVE-RELATED"/>
    <property type="match status" value="1"/>
</dbReference>
<feature type="compositionally biased region" description="Basic residues" evidence="1">
    <location>
        <begin position="72"/>
        <end position="82"/>
    </location>
</feature>
<evidence type="ECO:0000259" key="2">
    <source>
        <dbReference type="Pfam" id="PF03732"/>
    </source>
</evidence>
<dbReference type="AlphaFoldDB" id="A0A2U1Q6G2"/>
<feature type="compositionally biased region" description="Basic and acidic residues" evidence="1">
    <location>
        <begin position="21"/>
        <end position="40"/>
    </location>
</feature>
<feature type="compositionally biased region" description="Basic and acidic residues" evidence="1">
    <location>
        <begin position="57"/>
        <end position="71"/>
    </location>
</feature>
<dbReference type="Proteomes" id="UP000245207">
    <property type="component" value="Unassembled WGS sequence"/>
</dbReference>
<evidence type="ECO:0000256" key="1">
    <source>
        <dbReference type="SAM" id="MobiDB-lite"/>
    </source>
</evidence>
<organism evidence="3 4">
    <name type="scientific">Artemisia annua</name>
    <name type="common">Sweet wormwood</name>
    <dbReference type="NCBI Taxonomy" id="35608"/>
    <lineage>
        <taxon>Eukaryota</taxon>
        <taxon>Viridiplantae</taxon>
        <taxon>Streptophyta</taxon>
        <taxon>Embryophyta</taxon>
        <taxon>Tracheophyta</taxon>
        <taxon>Spermatophyta</taxon>
        <taxon>Magnoliopsida</taxon>
        <taxon>eudicotyledons</taxon>
        <taxon>Gunneridae</taxon>
        <taxon>Pentapetalae</taxon>
        <taxon>asterids</taxon>
        <taxon>campanulids</taxon>
        <taxon>Asterales</taxon>
        <taxon>Asteraceae</taxon>
        <taxon>Asteroideae</taxon>
        <taxon>Anthemideae</taxon>
        <taxon>Artemisiinae</taxon>
        <taxon>Artemisia</taxon>
    </lineage>
</organism>
<dbReference type="OrthoDB" id="1752139at2759"/>
<dbReference type="PANTHER" id="PTHR33223">
    <property type="entry name" value="CCHC-TYPE DOMAIN-CONTAINING PROTEIN"/>
    <property type="match status" value="1"/>
</dbReference>
<comment type="caution">
    <text evidence="3">The sequence shown here is derived from an EMBL/GenBank/DDBJ whole genome shotgun (WGS) entry which is preliminary data.</text>
</comment>
<feature type="region of interest" description="Disordered" evidence="1">
    <location>
        <begin position="1"/>
        <end position="175"/>
    </location>
</feature>
<dbReference type="Pfam" id="PF03732">
    <property type="entry name" value="Retrotrans_gag"/>
    <property type="match status" value="1"/>
</dbReference>
<keyword evidence="4" id="KW-1185">Reference proteome</keyword>
<feature type="compositionally biased region" description="Basic and acidic residues" evidence="1">
    <location>
        <begin position="88"/>
        <end position="105"/>
    </location>
</feature>
<protein>
    <submittedName>
        <fullName evidence="3">Retrotransposon gag domain-containing protein</fullName>
    </submittedName>
</protein>
<dbReference type="InterPro" id="IPR005162">
    <property type="entry name" value="Retrotrans_gag_dom"/>
</dbReference>
<feature type="compositionally biased region" description="Basic residues" evidence="1">
    <location>
        <begin position="106"/>
        <end position="118"/>
    </location>
</feature>
<evidence type="ECO:0000313" key="4">
    <source>
        <dbReference type="Proteomes" id="UP000245207"/>
    </source>
</evidence>
<sequence length="364" mass="42224">MIGKDKILKGQNELIPGLAPREPDSNHDHQLLTDRSEKAHLIKVPQEKLGGVQAQPDPKETPQPPEHETAKQRKNTGRKRRAVQFQGRLKEKVQRESDQSRGKKEVPRRKALQHHTRKTTANISAAARKQRPEVTARSFEKEKCDPLTESTMKQATKRRTKKMNDGEDNQMQPYIPKGVDPFIQSIYKAKLSKKTYMLDNVQLYDRSGDPEDHVKVFQMAARAHNWDMATQCQTFWFTLTGAARIWFENIPQESISSYRELKDAFLEAFLKMERHKGKDKKICCARQGSKESIEDFKKRFLTESRKVKGMPNTVKISKFMNKISNPGLIKHLHKSIPESVEEMVKATMSYRRGEEATRNLYKWR</sequence>
<accession>A0A2U1Q6G2</accession>
<proteinExistence type="predicted"/>
<feature type="domain" description="Retrotransposon gag" evidence="2">
    <location>
        <begin position="235"/>
        <end position="321"/>
    </location>
</feature>
<reference evidence="3 4" key="1">
    <citation type="journal article" date="2018" name="Mol. Plant">
        <title>The genome of Artemisia annua provides insight into the evolution of Asteraceae family and artemisinin biosynthesis.</title>
        <authorList>
            <person name="Shen Q."/>
            <person name="Zhang L."/>
            <person name="Liao Z."/>
            <person name="Wang S."/>
            <person name="Yan T."/>
            <person name="Shi P."/>
            <person name="Liu M."/>
            <person name="Fu X."/>
            <person name="Pan Q."/>
            <person name="Wang Y."/>
            <person name="Lv Z."/>
            <person name="Lu X."/>
            <person name="Zhang F."/>
            <person name="Jiang W."/>
            <person name="Ma Y."/>
            <person name="Chen M."/>
            <person name="Hao X."/>
            <person name="Li L."/>
            <person name="Tang Y."/>
            <person name="Lv G."/>
            <person name="Zhou Y."/>
            <person name="Sun X."/>
            <person name="Brodelius P.E."/>
            <person name="Rose J.K.C."/>
            <person name="Tang K."/>
        </authorList>
    </citation>
    <scope>NUCLEOTIDE SEQUENCE [LARGE SCALE GENOMIC DNA]</scope>
    <source>
        <strain evidence="4">cv. Huhao1</strain>
        <tissue evidence="3">Leaf</tissue>
    </source>
</reference>
<evidence type="ECO:0000313" key="3">
    <source>
        <dbReference type="EMBL" id="PWA93611.1"/>
    </source>
</evidence>
<feature type="compositionally biased region" description="Basic and acidic residues" evidence="1">
    <location>
        <begin position="130"/>
        <end position="146"/>
    </location>
</feature>
<dbReference type="EMBL" id="PKPP01000373">
    <property type="protein sequence ID" value="PWA93611.1"/>
    <property type="molecule type" value="Genomic_DNA"/>
</dbReference>